<sequence length="241" mass="27555">MTTDKIDSSAVYALFEELKQKIVEFGNNAAQSVQPDSSINTGELSALVEELRNLVGQKQFSPEQVKALQDNIGGFTRVMIDKTGKKIETEVCEVTKLINQIIETVNTLNIPQKYVIRREFSFAIDFRNSKAAITMIAMGVIILLSLAGNIWQYSCNAQLKDNDLKYRYVKMQGAANHESLLNLETVFTYNRNKDSITIIRKRVETYERLVKEQAEKIERARLNAKEAERLEREVESVKNRK</sequence>
<proteinExistence type="predicted"/>
<name>A0A5J4SA87_9ZZZZ</name>
<protein>
    <submittedName>
        <fullName evidence="3">Uncharacterized protein</fullName>
    </submittedName>
</protein>
<reference evidence="3" key="1">
    <citation type="submission" date="2019-03" db="EMBL/GenBank/DDBJ databases">
        <title>Single cell metagenomics reveals metabolic interactions within the superorganism composed of flagellate Streblomastix strix and complex community of Bacteroidetes bacteria on its surface.</title>
        <authorList>
            <person name="Treitli S.C."/>
            <person name="Kolisko M."/>
            <person name="Husnik F."/>
            <person name="Keeling P."/>
            <person name="Hampl V."/>
        </authorList>
    </citation>
    <scope>NUCLEOTIDE SEQUENCE</scope>
    <source>
        <strain evidence="3">STM</strain>
    </source>
</reference>
<dbReference type="EMBL" id="SNRY01000339">
    <property type="protein sequence ID" value="KAA6342220.1"/>
    <property type="molecule type" value="Genomic_DNA"/>
</dbReference>
<organism evidence="3">
    <name type="scientific">termite gut metagenome</name>
    <dbReference type="NCBI Taxonomy" id="433724"/>
    <lineage>
        <taxon>unclassified sequences</taxon>
        <taxon>metagenomes</taxon>
        <taxon>organismal metagenomes</taxon>
    </lineage>
</organism>
<gene>
    <name evidence="3" type="ORF">EZS27_010018</name>
</gene>
<keyword evidence="2" id="KW-1133">Transmembrane helix</keyword>
<evidence type="ECO:0000256" key="2">
    <source>
        <dbReference type="SAM" id="Phobius"/>
    </source>
</evidence>
<keyword evidence="1" id="KW-0175">Coiled coil</keyword>
<accession>A0A5J4SA87</accession>
<keyword evidence="2" id="KW-0472">Membrane</keyword>
<keyword evidence="2" id="KW-0812">Transmembrane</keyword>
<evidence type="ECO:0000256" key="1">
    <source>
        <dbReference type="SAM" id="Coils"/>
    </source>
</evidence>
<evidence type="ECO:0000313" key="3">
    <source>
        <dbReference type="EMBL" id="KAA6342220.1"/>
    </source>
</evidence>
<comment type="caution">
    <text evidence="3">The sequence shown here is derived from an EMBL/GenBank/DDBJ whole genome shotgun (WGS) entry which is preliminary data.</text>
</comment>
<feature type="transmembrane region" description="Helical" evidence="2">
    <location>
        <begin position="131"/>
        <end position="151"/>
    </location>
</feature>
<dbReference type="AlphaFoldDB" id="A0A5J4SA87"/>
<feature type="coiled-coil region" evidence="1">
    <location>
        <begin position="203"/>
        <end position="240"/>
    </location>
</feature>